<comment type="caution">
    <text evidence="2">The sequence shown here is derived from an EMBL/GenBank/DDBJ whole genome shotgun (WGS) entry which is preliminary data.</text>
</comment>
<protein>
    <submittedName>
        <fullName evidence="2">Uncharacterized protein</fullName>
    </submittedName>
</protein>
<evidence type="ECO:0000313" key="2">
    <source>
        <dbReference type="EMBL" id="OZY84480.1"/>
    </source>
</evidence>
<dbReference type="AlphaFoldDB" id="A0A266Q3Q3"/>
<accession>A0A266Q3Q3</accession>
<keyword evidence="1" id="KW-0812">Transmembrane</keyword>
<evidence type="ECO:0000256" key="1">
    <source>
        <dbReference type="SAM" id="Phobius"/>
    </source>
</evidence>
<feature type="transmembrane region" description="Helical" evidence="1">
    <location>
        <begin position="6"/>
        <end position="27"/>
    </location>
</feature>
<proteinExistence type="predicted"/>
<keyword evidence="1" id="KW-0472">Membrane</keyword>
<reference evidence="3" key="1">
    <citation type="submission" date="2017-05" db="EMBL/GenBank/DDBJ databases">
        <authorList>
            <person name="Barney B.M."/>
        </authorList>
    </citation>
    <scope>NUCLEOTIDE SEQUENCE [LARGE SCALE GENOMIC DNA]</scope>
    <source>
        <strain evidence="3">PSBB022</strain>
    </source>
</reference>
<keyword evidence="1" id="KW-1133">Transmembrane helix</keyword>
<keyword evidence="3" id="KW-1185">Reference proteome</keyword>
<sequence length="61" mass="6802">MQNIGFFIGIFVLSKIALGIAALCTNLRDKLLSNRKKAQSFDWAFWNSMAEKGGVEPPIPF</sequence>
<dbReference type="EMBL" id="NHNI01000002">
    <property type="protein sequence ID" value="OZY84480.1"/>
    <property type="molecule type" value="Genomic_DNA"/>
</dbReference>
<organism evidence="2 3">
    <name type="scientific">Cellvibrio mixtus</name>
    <dbReference type="NCBI Taxonomy" id="39650"/>
    <lineage>
        <taxon>Bacteria</taxon>
        <taxon>Pseudomonadati</taxon>
        <taxon>Pseudomonadota</taxon>
        <taxon>Gammaproteobacteria</taxon>
        <taxon>Cellvibrionales</taxon>
        <taxon>Cellvibrionaceae</taxon>
        <taxon>Cellvibrio</taxon>
    </lineage>
</organism>
<evidence type="ECO:0000313" key="3">
    <source>
        <dbReference type="Proteomes" id="UP000216101"/>
    </source>
</evidence>
<dbReference type="Proteomes" id="UP000216101">
    <property type="component" value="Unassembled WGS sequence"/>
</dbReference>
<name>A0A266Q3Q3_9GAMM</name>
<gene>
    <name evidence="2" type="ORF">CBP51_14855</name>
</gene>